<dbReference type="AlphaFoldDB" id="A3ZSC6"/>
<reference evidence="1 2" key="1">
    <citation type="submission" date="2006-02" db="EMBL/GenBank/DDBJ databases">
        <authorList>
            <person name="Amann R."/>
            <person name="Ferriera S."/>
            <person name="Johnson J."/>
            <person name="Kravitz S."/>
            <person name="Halpern A."/>
            <person name="Remington K."/>
            <person name="Beeson K."/>
            <person name="Tran B."/>
            <person name="Rogers Y.-H."/>
            <person name="Friedman R."/>
            <person name="Venter J.C."/>
        </authorList>
    </citation>
    <scope>NUCLEOTIDE SEQUENCE [LARGE SCALE GENOMIC DNA]</scope>
    <source>
        <strain evidence="1 2">DSM 3645</strain>
    </source>
</reference>
<evidence type="ECO:0000313" key="2">
    <source>
        <dbReference type="Proteomes" id="UP000004358"/>
    </source>
</evidence>
<accession>A3ZSC6</accession>
<dbReference type="Proteomes" id="UP000004358">
    <property type="component" value="Unassembled WGS sequence"/>
</dbReference>
<organism evidence="1 2">
    <name type="scientific">Blastopirellula marina DSM 3645</name>
    <dbReference type="NCBI Taxonomy" id="314230"/>
    <lineage>
        <taxon>Bacteria</taxon>
        <taxon>Pseudomonadati</taxon>
        <taxon>Planctomycetota</taxon>
        <taxon>Planctomycetia</taxon>
        <taxon>Pirellulales</taxon>
        <taxon>Pirellulaceae</taxon>
        <taxon>Blastopirellula</taxon>
    </lineage>
</organism>
<comment type="caution">
    <text evidence="1">The sequence shown here is derived from an EMBL/GenBank/DDBJ whole genome shotgun (WGS) entry which is preliminary data.</text>
</comment>
<dbReference type="STRING" id="314230.DSM3645_14610"/>
<name>A3ZSC6_9BACT</name>
<proteinExistence type="predicted"/>
<evidence type="ECO:0000313" key="1">
    <source>
        <dbReference type="EMBL" id="EAQ80586.1"/>
    </source>
</evidence>
<dbReference type="HOGENOM" id="CLU_2380475_0_0_0"/>
<gene>
    <name evidence="1" type="ORF">DSM3645_14610</name>
</gene>
<dbReference type="EMBL" id="AANZ01000008">
    <property type="protein sequence ID" value="EAQ80586.1"/>
    <property type="molecule type" value="Genomic_DNA"/>
</dbReference>
<sequence length="94" mass="10321">MSISIRGTYGTLNYSKQRNGILAFGQIKFRAAHFEKARNQWRTEFLDGTASIREEGSLGSGAIRTATAKNTVMINCCVSQQCARSVIATMPAFL</sequence>
<protein>
    <submittedName>
        <fullName evidence="1">Uncharacterized protein</fullName>
    </submittedName>
</protein>